<dbReference type="PANTHER" id="PTHR22683:SF41">
    <property type="entry name" value="DNA TRANSLOCASE FTSK"/>
    <property type="match status" value="1"/>
</dbReference>
<evidence type="ECO:0008006" key="5">
    <source>
        <dbReference type="Google" id="ProtNLM"/>
    </source>
</evidence>
<feature type="transmembrane region" description="Helical" evidence="2">
    <location>
        <begin position="74"/>
        <end position="92"/>
    </location>
</feature>
<sequence length="788" mass="84868">MARKSRNQSASKARRAANLKARQTRLERRNQRRSTGLFPAARRGGKATSSDRGAADQGGVSLGQLRATLHRYRWQMAPLYGGAATFAAGAAAHEYVPALIVAGAAAAGNAGAWWWAKQAFPRLSERIYTSTVAAAAGSWLVAAAAAGATTAPLPGLLGVATLGAGIPWWYHRRIRDHIIADRTQEAWPKIAELVDLSGTKLRQYRGQGANWEAKLQLVPGRHTIDDVKKAVARIETALQVRPGALRIREDKDRADWVNLAVVADDPFKKGLVIPHPATVDPAAWVACSRSVYDEAPFGVDETGKEITTVLIDKDGARHGLFAGANGSGKSAGMVAEMTHELASKDSISIVIDLGKFAQPYQPLANCLYLPPITAVEPARMVLRALVEAIKDRASRPRKTPSFKCTPAEPMISLTIDEGYDLAGDEECADLVLQIGQKGRSEGVRLRYGTQRADVDSLGSGKLDGQFKTRIGFRMGRKGDVRYIFPEDWRDLNTSLFDIAGLAYLKDFARIEDPRPTRAYGMFDPDVVQPVADRLALKRPAPEQRVAAIFTRYGFAPVPRDADGHLTTSTVATVATATDVEHTATTAASAVQDVVHAPTTRTAGQSPESLESKEGTHEMVDMGNNRPNAAIVQAGPAATTGRASLVEPKNSEGVSATRQRIAAQAEQMAAEFAADKPLPAISLAELAVDQDPSRMAALLDEPTRQILAELQQRDPAKDAVDGRILAIVRLGGESGVRMRQIVPHFDQDRKTITRRINDLIGIGLIERPSKGLYIAPQPDKQTAGIGSPA</sequence>
<evidence type="ECO:0000313" key="4">
    <source>
        <dbReference type="Proteomes" id="UP000558997"/>
    </source>
</evidence>
<feature type="compositionally biased region" description="Basic residues" evidence="1">
    <location>
        <begin position="1"/>
        <end position="17"/>
    </location>
</feature>
<dbReference type="SUPFAM" id="SSF52540">
    <property type="entry name" value="P-loop containing nucleoside triphosphate hydrolases"/>
    <property type="match status" value="1"/>
</dbReference>
<keyword evidence="4" id="KW-1185">Reference proteome</keyword>
<dbReference type="Proteomes" id="UP000558997">
    <property type="component" value="Unassembled WGS sequence"/>
</dbReference>
<organism evidence="3 4">
    <name type="scientific">Kribbella solani</name>
    <dbReference type="NCBI Taxonomy" id="236067"/>
    <lineage>
        <taxon>Bacteria</taxon>
        <taxon>Bacillati</taxon>
        <taxon>Actinomycetota</taxon>
        <taxon>Actinomycetes</taxon>
        <taxon>Propionibacteriales</taxon>
        <taxon>Kribbellaceae</taxon>
        <taxon>Kribbella</taxon>
    </lineage>
</organism>
<evidence type="ECO:0000256" key="1">
    <source>
        <dbReference type="SAM" id="MobiDB-lite"/>
    </source>
</evidence>
<name>A0A841E0L5_9ACTN</name>
<accession>A0A841E0L5</accession>
<evidence type="ECO:0000256" key="2">
    <source>
        <dbReference type="SAM" id="Phobius"/>
    </source>
</evidence>
<protein>
    <recommendedName>
        <fullName evidence="5">FtsK domain-containing protein</fullName>
    </recommendedName>
</protein>
<gene>
    <name evidence="3" type="ORF">HDA44_007404</name>
</gene>
<dbReference type="EMBL" id="JACHNF010000002">
    <property type="protein sequence ID" value="MBB5983989.1"/>
    <property type="molecule type" value="Genomic_DNA"/>
</dbReference>
<dbReference type="InterPro" id="IPR027417">
    <property type="entry name" value="P-loop_NTPase"/>
</dbReference>
<keyword evidence="2" id="KW-0812">Transmembrane</keyword>
<feature type="transmembrane region" description="Helical" evidence="2">
    <location>
        <begin position="127"/>
        <end position="147"/>
    </location>
</feature>
<keyword evidence="2" id="KW-0472">Membrane</keyword>
<proteinExistence type="predicted"/>
<comment type="caution">
    <text evidence="3">The sequence shown here is derived from an EMBL/GenBank/DDBJ whole genome shotgun (WGS) entry which is preliminary data.</text>
</comment>
<dbReference type="Gene3D" id="3.40.50.300">
    <property type="entry name" value="P-loop containing nucleotide triphosphate hydrolases"/>
    <property type="match status" value="1"/>
</dbReference>
<dbReference type="PANTHER" id="PTHR22683">
    <property type="entry name" value="SPORULATION PROTEIN RELATED"/>
    <property type="match status" value="1"/>
</dbReference>
<evidence type="ECO:0000313" key="3">
    <source>
        <dbReference type="EMBL" id="MBB5983989.1"/>
    </source>
</evidence>
<feature type="transmembrane region" description="Helical" evidence="2">
    <location>
        <begin position="98"/>
        <end position="115"/>
    </location>
</feature>
<dbReference type="InterPro" id="IPR050206">
    <property type="entry name" value="FtsK/SpoIIIE/SftA"/>
</dbReference>
<feature type="region of interest" description="Disordered" evidence="1">
    <location>
        <begin position="1"/>
        <end position="57"/>
    </location>
</feature>
<keyword evidence="2" id="KW-1133">Transmembrane helix</keyword>
<dbReference type="AlphaFoldDB" id="A0A841E0L5"/>
<reference evidence="3 4" key="1">
    <citation type="submission" date="2020-08" db="EMBL/GenBank/DDBJ databases">
        <title>Sequencing the genomes of 1000 actinobacteria strains.</title>
        <authorList>
            <person name="Klenk H.-P."/>
        </authorList>
    </citation>
    <scope>NUCLEOTIDE SEQUENCE [LARGE SCALE GENOMIC DNA]</scope>
    <source>
        <strain evidence="3 4">DSM 17294</strain>
    </source>
</reference>
<dbReference type="RefSeq" id="WP_184845031.1">
    <property type="nucleotide sequence ID" value="NZ_BAAAVN010000031.1"/>
</dbReference>